<dbReference type="Proteomes" id="UP000612055">
    <property type="component" value="Unassembled WGS sequence"/>
</dbReference>
<reference evidence="1" key="1">
    <citation type="journal article" date="2020" name="bioRxiv">
        <title>Comparative genomics of Chlamydomonas.</title>
        <authorList>
            <person name="Craig R.J."/>
            <person name="Hasan A.R."/>
            <person name="Ness R.W."/>
            <person name="Keightley P.D."/>
        </authorList>
    </citation>
    <scope>NUCLEOTIDE SEQUENCE</scope>
    <source>
        <strain evidence="1">CCAP 11/70</strain>
    </source>
</reference>
<sequence length="272" mass="28049">MGLHLIKGTPPSRQEKINPKSCHLSFQAVSLEEVEAGLIERQIDYVKNVFMEEGIQIGQLFFHDPDNNMIEICNCDELPLVPLTEGILACTMPAALAPPAAPAVPAALHPGHLCASASDSDNEHDHDNDNALLTSVLSDVASEDSSCCCSAPSEASAASTLRSPDSLLPPRPGSSTSTCGRSEASLSCSGVPCHALDECTHELCGLDLEECEGEEAAGCALAARCGGGAGEDDHMVALKDHAAMVGVMSVARAVAQATAAVAAPEPGVLVEA</sequence>
<comment type="caution">
    <text evidence="1">The sequence shown here is derived from an EMBL/GenBank/DDBJ whole genome shotgun (WGS) entry which is preliminary data.</text>
</comment>
<dbReference type="PANTHER" id="PTHR46142:SF3">
    <property type="entry name" value="F18B13.24 PROTEIN"/>
    <property type="match status" value="1"/>
</dbReference>
<dbReference type="SUPFAM" id="SSF54593">
    <property type="entry name" value="Glyoxalase/Bleomycin resistance protein/Dihydroxybiphenyl dioxygenase"/>
    <property type="match status" value="1"/>
</dbReference>
<evidence type="ECO:0000313" key="1">
    <source>
        <dbReference type="EMBL" id="KAG2501590.1"/>
    </source>
</evidence>
<protein>
    <recommendedName>
        <fullName evidence="3">VOC domain-containing protein</fullName>
    </recommendedName>
</protein>
<dbReference type="Gene3D" id="3.10.180.10">
    <property type="entry name" value="2,3-Dihydroxybiphenyl 1,2-Dioxygenase, domain 1"/>
    <property type="match status" value="1"/>
</dbReference>
<proteinExistence type="predicted"/>
<evidence type="ECO:0008006" key="3">
    <source>
        <dbReference type="Google" id="ProtNLM"/>
    </source>
</evidence>
<dbReference type="OrthoDB" id="16820at2759"/>
<dbReference type="EMBL" id="JAEHOE010000001">
    <property type="protein sequence ID" value="KAG2501590.1"/>
    <property type="molecule type" value="Genomic_DNA"/>
</dbReference>
<gene>
    <name evidence="1" type="ORF">HYH03_000095</name>
</gene>
<dbReference type="AlphaFoldDB" id="A0A835YN96"/>
<evidence type="ECO:0000313" key="2">
    <source>
        <dbReference type="Proteomes" id="UP000612055"/>
    </source>
</evidence>
<dbReference type="PANTHER" id="PTHR46142">
    <property type="match status" value="1"/>
</dbReference>
<name>A0A835YN96_9CHLO</name>
<organism evidence="1 2">
    <name type="scientific">Edaphochlamys debaryana</name>
    <dbReference type="NCBI Taxonomy" id="47281"/>
    <lineage>
        <taxon>Eukaryota</taxon>
        <taxon>Viridiplantae</taxon>
        <taxon>Chlorophyta</taxon>
        <taxon>core chlorophytes</taxon>
        <taxon>Chlorophyceae</taxon>
        <taxon>CS clade</taxon>
        <taxon>Chlamydomonadales</taxon>
        <taxon>Chlamydomonadales incertae sedis</taxon>
        <taxon>Edaphochlamys</taxon>
    </lineage>
</organism>
<keyword evidence="2" id="KW-1185">Reference proteome</keyword>
<dbReference type="InterPro" id="IPR029068">
    <property type="entry name" value="Glyas_Bleomycin-R_OHBP_Dase"/>
</dbReference>
<accession>A0A835YN96</accession>